<sequence length="344" mass="40102">MKAFDKPHKRYNPLTDEWVLVSPHRTKRPWQGKTEEVEETRRPTHDPSCYLCAGNERMGGQHNPMYESTFVFQNDFAALLEGNEQMETSKGLLRMQEETGLCKVICFSPDHSLTMPEMTIESLTEVVKVWKREFEALEQISYIRNVQIFENKGSIMGCSNPHPHGQIWAQSSVPNEIARKTRTQQAYYVKHKRSLLEDYLEQELEDGSRIICRNEHFVGLIPFWAVWPYETMIIPARHFQAITDMTIEEEVAFADILSKITIRYDNLFKCSFPYSAGMQQRPTDGQSHEGWHFHYSFYPPLLRSATVKKFMVGYEMFANPQRDITAEQAAETLRSLSEKHYKNG</sequence>
<dbReference type="Pfam" id="PF02744">
    <property type="entry name" value="GalP_UDP_tr_C"/>
    <property type="match status" value="1"/>
</dbReference>
<feature type="domain" description="Galactose-1-phosphate uridyl transferase C-terminal" evidence="17">
    <location>
        <begin position="181"/>
        <end position="343"/>
    </location>
</feature>
<dbReference type="InterPro" id="IPR001937">
    <property type="entry name" value="GalP_UDPtransf1"/>
</dbReference>
<comment type="pathway">
    <text evidence="3 14">Carbohydrate metabolism; galactose metabolism.</text>
</comment>
<dbReference type="Proteomes" id="UP001610063">
    <property type="component" value="Unassembled WGS sequence"/>
</dbReference>
<evidence type="ECO:0000256" key="4">
    <source>
        <dbReference type="ARBA" id="ARBA00010951"/>
    </source>
</evidence>
<keyword evidence="19" id="KW-1185">Reference proteome</keyword>
<evidence type="ECO:0000256" key="14">
    <source>
        <dbReference type="RuleBase" id="RU000506"/>
    </source>
</evidence>
<evidence type="ECO:0000259" key="16">
    <source>
        <dbReference type="Pfam" id="PF01087"/>
    </source>
</evidence>
<comment type="similarity">
    <text evidence="4 14">Belongs to the galactose-1-phosphate uridylyltransferase type 1 family.</text>
</comment>
<evidence type="ECO:0000256" key="5">
    <source>
        <dbReference type="ARBA" id="ARBA00012384"/>
    </source>
</evidence>
<proteinExistence type="inferred from homology"/>
<feature type="compositionally biased region" description="Basic and acidic residues" evidence="15">
    <location>
        <begin position="33"/>
        <end position="45"/>
    </location>
</feature>
<evidence type="ECO:0000256" key="3">
    <source>
        <dbReference type="ARBA" id="ARBA00004947"/>
    </source>
</evidence>
<dbReference type="SUPFAM" id="SSF54197">
    <property type="entry name" value="HIT-like"/>
    <property type="match status" value="2"/>
</dbReference>
<comment type="caution">
    <text evidence="18">The sequence shown here is derived from an EMBL/GenBank/DDBJ whole genome shotgun (WGS) entry which is preliminary data.</text>
</comment>
<evidence type="ECO:0000256" key="7">
    <source>
        <dbReference type="ARBA" id="ARBA00022679"/>
    </source>
</evidence>
<gene>
    <name evidence="18" type="ORF">ACHKAR_20565</name>
</gene>
<organism evidence="18 19">
    <name type="scientific">Marinoscillum luteum</name>
    <dbReference type="NCBI Taxonomy" id="861051"/>
    <lineage>
        <taxon>Bacteria</taxon>
        <taxon>Pseudomonadati</taxon>
        <taxon>Bacteroidota</taxon>
        <taxon>Cytophagia</taxon>
        <taxon>Cytophagales</taxon>
        <taxon>Reichenbachiellaceae</taxon>
        <taxon>Marinoscillum</taxon>
    </lineage>
</organism>
<dbReference type="PROSITE" id="PS00117">
    <property type="entry name" value="GAL_P_UDP_TRANSF_I"/>
    <property type="match status" value="1"/>
</dbReference>
<dbReference type="PANTHER" id="PTHR11943">
    <property type="entry name" value="GALACTOSE-1-PHOSPHATE URIDYLYLTRANSFERASE"/>
    <property type="match status" value="1"/>
</dbReference>
<evidence type="ECO:0000256" key="15">
    <source>
        <dbReference type="SAM" id="MobiDB-lite"/>
    </source>
</evidence>
<dbReference type="RefSeq" id="WP_395419301.1">
    <property type="nucleotide sequence ID" value="NZ_JBIPKE010000020.1"/>
</dbReference>
<evidence type="ECO:0000256" key="11">
    <source>
        <dbReference type="ARBA" id="ARBA00023144"/>
    </source>
</evidence>
<feature type="region of interest" description="Disordered" evidence="15">
    <location>
        <begin position="26"/>
        <end position="45"/>
    </location>
</feature>
<evidence type="ECO:0000256" key="9">
    <source>
        <dbReference type="ARBA" id="ARBA00022723"/>
    </source>
</evidence>
<keyword evidence="11 14" id="KW-0299">Galactose metabolism</keyword>
<dbReference type="EMBL" id="JBIPKE010000020">
    <property type="protein sequence ID" value="MFH6985860.1"/>
    <property type="molecule type" value="Genomic_DNA"/>
</dbReference>
<dbReference type="NCBIfam" id="NF008724">
    <property type="entry name" value="PRK11720.1"/>
    <property type="match status" value="1"/>
</dbReference>
<evidence type="ECO:0000256" key="6">
    <source>
        <dbReference type="ARBA" id="ARBA00016340"/>
    </source>
</evidence>
<evidence type="ECO:0000313" key="18">
    <source>
        <dbReference type="EMBL" id="MFH6985860.1"/>
    </source>
</evidence>
<dbReference type="InterPro" id="IPR019779">
    <property type="entry name" value="GalP_UDPtransf1_His-AS"/>
</dbReference>
<evidence type="ECO:0000256" key="8">
    <source>
        <dbReference type="ARBA" id="ARBA00022695"/>
    </source>
</evidence>
<dbReference type="PIRSF" id="PIRSF000808">
    <property type="entry name" value="GalT"/>
    <property type="match status" value="1"/>
</dbReference>
<comment type="cofactor">
    <cofactor evidence="2">
        <name>Zn(2+)</name>
        <dbReference type="ChEBI" id="CHEBI:29105"/>
    </cofactor>
</comment>
<dbReference type="EC" id="2.7.7.12" evidence="5 13"/>
<comment type="catalytic activity">
    <reaction evidence="1 14">
        <text>alpha-D-galactose 1-phosphate + UDP-alpha-D-glucose = alpha-D-glucose 1-phosphate + UDP-alpha-D-galactose</text>
        <dbReference type="Rhea" id="RHEA:13989"/>
        <dbReference type="ChEBI" id="CHEBI:58336"/>
        <dbReference type="ChEBI" id="CHEBI:58601"/>
        <dbReference type="ChEBI" id="CHEBI:58885"/>
        <dbReference type="ChEBI" id="CHEBI:66914"/>
        <dbReference type="EC" id="2.7.7.12"/>
    </reaction>
</comment>
<evidence type="ECO:0000256" key="10">
    <source>
        <dbReference type="ARBA" id="ARBA00022833"/>
    </source>
</evidence>
<evidence type="ECO:0000256" key="2">
    <source>
        <dbReference type="ARBA" id="ARBA00001947"/>
    </source>
</evidence>
<dbReference type="Gene3D" id="3.30.428.10">
    <property type="entry name" value="HIT-like"/>
    <property type="match status" value="2"/>
</dbReference>
<name>A0ABW7NE71_9BACT</name>
<keyword evidence="9 14" id="KW-0479">Metal-binding</keyword>
<keyword evidence="12 14" id="KW-0119">Carbohydrate metabolism</keyword>
<dbReference type="GO" id="GO:0008108">
    <property type="term" value="F:UDP-glucose:hexose-1-phosphate uridylyltransferase activity"/>
    <property type="evidence" value="ECO:0007669"/>
    <property type="project" value="UniProtKB-EC"/>
</dbReference>
<dbReference type="NCBIfam" id="TIGR00209">
    <property type="entry name" value="galT_1"/>
    <property type="match status" value="1"/>
</dbReference>
<keyword evidence="7 14" id="KW-0808">Transferase</keyword>
<evidence type="ECO:0000256" key="1">
    <source>
        <dbReference type="ARBA" id="ARBA00001107"/>
    </source>
</evidence>
<evidence type="ECO:0000313" key="19">
    <source>
        <dbReference type="Proteomes" id="UP001610063"/>
    </source>
</evidence>
<reference evidence="18 19" key="1">
    <citation type="journal article" date="2013" name="Int. J. Syst. Evol. Microbiol.">
        <title>Marinoscillum luteum sp. nov., isolated from marine sediment.</title>
        <authorList>
            <person name="Cha I.T."/>
            <person name="Park S.J."/>
            <person name="Kim S.J."/>
            <person name="Kim J.G."/>
            <person name="Jung M.Y."/>
            <person name="Shin K.S."/>
            <person name="Kwon K.K."/>
            <person name="Yang S.H."/>
            <person name="Seo Y.S."/>
            <person name="Rhee S.K."/>
        </authorList>
    </citation>
    <scope>NUCLEOTIDE SEQUENCE [LARGE SCALE GENOMIC DNA]</scope>
    <source>
        <strain evidence="18 19">KCTC 23939</strain>
    </source>
</reference>
<protein>
    <recommendedName>
        <fullName evidence="6 13">Galactose-1-phosphate uridylyltransferase</fullName>
        <ecNumber evidence="5 13">2.7.7.12</ecNumber>
    </recommendedName>
</protein>
<dbReference type="InterPro" id="IPR005850">
    <property type="entry name" value="GalP_Utransf_C"/>
</dbReference>
<dbReference type="InterPro" id="IPR036265">
    <property type="entry name" value="HIT-like_sf"/>
</dbReference>
<evidence type="ECO:0000256" key="12">
    <source>
        <dbReference type="ARBA" id="ARBA00023277"/>
    </source>
</evidence>
<dbReference type="PANTHER" id="PTHR11943:SF1">
    <property type="entry name" value="GALACTOSE-1-PHOSPHATE URIDYLYLTRANSFERASE"/>
    <property type="match status" value="1"/>
</dbReference>
<keyword evidence="8 14" id="KW-0548">Nucleotidyltransferase</keyword>
<dbReference type="CDD" id="cd00608">
    <property type="entry name" value="GalT"/>
    <property type="match status" value="1"/>
</dbReference>
<keyword evidence="10" id="KW-0862">Zinc</keyword>
<evidence type="ECO:0000256" key="13">
    <source>
        <dbReference type="NCBIfam" id="TIGR00209"/>
    </source>
</evidence>
<evidence type="ECO:0000259" key="17">
    <source>
        <dbReference type="Pfam" id="PF02744"/>
    </source>
</evidence>
<accession>A0ABW7NE71</accession>
<dbReference type="InterPro" id="IPR005849">
    <property type="entry name" value="GalP_Utransf_N"/>
</dbReference>
<dbReference type="Pfam" id="PF01087">
    <property type="entry name" value="GalP_UDP_transf"/>
    <property type="match status" value="1"/>
</dbReference>
<feature type="domain" description="Galactose-1-phosphate uridyl transferase N-terminal" evidence="16">
    <location>
        <begin position="5"/>
        <end position="174"/>
    </location>
</feature>